<accession>A0A520N1Y0</accession>
<gene>
    <name evidence="1" type="ORF">EVA93_03310</name>
</gene>
<evidence type="ECO:0000313" key="1">
    <source>
        <dbReference type="EMBL" id="RZO27436.1"/>
    </source>
</evidence>
<dbReference type="SUPFAM" id="SSF53901">
    <property type="entry name" value="Thiolase-like"/>
    <property type="match status" value="1"/>
</dbReference>
<dbReference type="Gene3D" id="3.40.47.10">
    <property type="match status" value="1"/>
</dbReference>
<evidence type="ECO:0000313" key="2">
    <source>
        <dbReference type="Proteomes" id="UP000318710"/>
    </source>
</evidence>
<keyword evidence="1" id="KW-0808">Transferase</keyword>
<dbReference type="Proteomes" id="UP000318710">
    <property type="component" value="Unassembled WGS sequence"/>
</dbReference>
<dbReference type="GO" id="GO:0016746">
    <property type="term" value="F:acyltransferase activity"/>
    <property type="evidence" value="ECO:0007669"/>
    <property type="project" value="InterPro"/>
</dbReference>
<proteinExistence type="predicted"/>
<comment type="caution">
    <text evidence="1">The sequence shown here is derived from an EMBL/GenBank/DDBJ whole genome shotgun (WGS) entry which is preliminary data.</text>
</comment>
<organism evidence="1 2">
    <name type="scientific">SAR86 cluster bacterium</name>
    <dbReference type="NCBI Taxonomy" id="2030880"/>
    <lineage>
        <taxon>Bacteria</taxon>
        <taxon>Pseudomonadati</taxon>
        <taxon>Pseudomonadota</taxon>
        <taxon>Gammaproteobacteria</taxon>
        <taxon>SAR86 cluster</taxon>
    </lineage>
</organism>
<protein>
    <submittedName>
        <fullName evidence="1">Acetyl-CoA acetyltransferase</fullName>
    </submittedName>
</protein>
<reference evidence="1 2" key="1">
    <citation type="submission" date="2019-02" db="EMBL/GenBank/DDBJ databases">
        <title>Prokaryotic population dynamics and viral predation in marine succession experiment using metagenomics: the confinement effect.</title>
        <authorList>
            <person name="Haro-Moreno J.M."/>
            <person name="Rodriguez-Valera F."/>
            <person name="Lopez-Perez M."/>
        </authorList>
    </citation>
    <scope>NUCLEOTIDE SEQUENCE [LARGE SCALE GENOMIC DNA]</scope>
    <source>
        <strain evidence="1">MED-G160</strain>
    </source>
</reference>
<dbReference type="EMBL" id="SHBF01000017">
    <property type="protein sequence ID" value="RZO27436.1"/>
    <property type="molecule type" value="Genomic_DNA"/>
</dbReference>
<dbReference type="AlphaFoldDB" id="A0A520N1Y0"/>
<sequence>MNNRPIVVGLGTIQQKGDFNQLDEALILMDKAFKKAIIDCTNSNIKKYIDEVRVPKGFWRYRDPGKWVAENNNIKSVKTTVTKVGILQQNLINTACKRIQNGEIKASLILGGESRFKMLRSSIENKEYIETPLNTNPDEYYKSPEKLQLDIEEKELGSMAVGYYAILESAFRSMLQNNHDEHNNYLSEIYSSYSEIAASNEDGWIEKPLDKIDIKTESNKNLRQAFPYNKYHCTSWNVNQACAIIICSEDIADKLNIPFDKRVYPIASSENNHMITTLQRPNLIEPAGMHLAAKFILDICNKNNLTPNLYDLYSCFPVAVQMFAKSLKLKDIKDKTVTGAMPFAGGPLNSYVLHSTAKLIEKLRENCGVGIVTGVSGMMTKQSYALWSKNPCIDFTYEDCTKKAREIELPVKLSVQKSGSGVIIGYTIHIKDDVNKAIIFVDTDDKKRKLITSSDRNIINEMQNTEWVGKRINFNEDQLV</sequence>
<dbReference type="InterPro" id="IPR016039">
    <property type="entry name" value="Thiolase-like"/>
</dbReference>
<dbReference type="Gene3D" id="2.40.50.840">
    <property type="match status" value="1"/>
</dbReference>
<name>A0A520N1Y0_9GAMM</name>